<dbReference type="EMBL" id="KN832890">
    <property type="protein sequence ID" value="KIM94342.1"/>
    <property type="molecule type" value="Genomic_DNA"/>
</dbReference>
<accession>A0A0C3CXC3</accession>
<evidence type="ECO:0000313" key="2">
    <source>
        <dbReference type="EMBL" id="KIM94342.1"/>
    </source>
</evidence>
<reference evidence="2 3" key="1">
    <citation type="submission" date="2014-04" db="EMBL/GenBank/DDBJ databases">
        <authorList>
            <consortium name="DOE Joint Genome Institute"/>
            <person name="Kuo A."/>
            <person name="Martino E."/>
            <person name="Perotto S."/>
            <person name="Kohler A."/>
            <person name="Nagy L.G."/>
            <person name="Floudas D."/>
            <person name="Copeland A."/>
            <person name="Barry K.W."/>
            <person name="Cichocki N."/>
            <person name="Veneault-Fourrey C."/>
            <person name="LaButti K."/>
            <person name="Lindquist E.A."/>
            <person name="Lipzen A."/>
            <person name="Lundell T."/>
            <person name="Morin E."/>
            <person name="Murat C."/>
            <person name="Sun H."/>
            <person name="Tunlid A."/>
            <person name="Henrissat B."/>
            <person name="Grigoriev I.V."/>
            <person name="Hibbett D.S."/>
            <person name="Martin F."/>
            <person name="Nordberg H.P."/>
            <person name="Cantor M.N."/>
            <person name="Hua S.X."/>
        </authorList>
    </citation>
    <scope>NUCLEOTIDE SEQUENCE [LARGE SCALE GENOMIC DNA]</scope>
    <source>
        <strain evidence="2 3">Zn</strain>
    </source>
</reference>
<feature type="compositionally biased region" description="Basic and acidic residues" evidence="1">
    <location>
        <begin position="1"/>
        <end position="12"/>
    </location>
</feature>
<organism evidence="2 3">
    <name type="scientific">Oidiodendron maius (strain Zn)</name>
    <dbReference type="NCBI Taxonomy" id="913774"/>
    <lineage>
        <taxon>Eukaryota</taxon>
        <taxon>Fungi</taxon>
        <taxon>Dikarya</taxon>
        <taxon>Ascomycota</taxon>
        <taxon>Pezizomycotina</taxon>
        <taxon>Leotiomycetes</taxon>
        <taxon>Leotiomycetes incertae sedis</taxon>
        <taxon>Myxotrichaceae</taxon>
        <taxon>Oidiodendron</taxon>
    </lineage>
</organism>
<gene>
    <name evidence="2" type="ORF">OIDMADRAFT_60677</name>
</gene>
<dbReference type="Proteomes" id="UP000054321">
    <property type="component" value="Unassembled WGS sequence"/>
</dbReference>
<sequence>MGDRFRSGHEPPRGSPPIGRYSGSQYDSIRTTPQALDYAQNLTSPVTFTVIDTRIVSLHNPDITFYTISKPLNTDTSILTLSSLHMMSDISSVGSAPLYTLEYLGEDNAVYIRSQSSSLTSYPGFGELKNSRHLTGKRWELRYEDGKNLILSRRTEKEQQEYDQKEAKIVTKWFDASGTALATETEQGLELIKALKLGDQIAGLLVAAWAARIWHMGTAERRALIDAGAKEPFIGSSKRRDWNKFFANLASGI</sequence>
<feature type="region of interest" description="Disordered" evidence="1">
    <location>
        <begin position="1"/>
        <end position="26"/>
    </location>
</feature>
<reference evidence="3" key="2">
    <citation type="submission" date="2015-01" db="EMBL/GenBank/DDBJ databases">
        <title>Evolutionary Origins and Diversification of the Mycorrhizal Mutualists.</title>
        <authorList>
            <consortium name="DOE Joint Genome Institute"/>
            <consortium name="Mycorrhizal Genomics Consortium"/>
            <person name="Kohler A."/>
            <person name="Kuo A."/>
            <person name="Nagy L.G."/>
            <person name="Floudas D."/>
            <person name="Copeland A."/>
            <person name="Barry K.W."/>
            <person name="Cichocki N."/>
            <person name="Veneault-Fourrey C."/>
            <person name="LaButti K."/>
            <person name="Lindquist E.A."/>
            <person name="Lipzen A."/>
            <person name="Lundell T."/>
            <person name="Morin E."/>
            <person name="Murat C."/>
            <person name="Riley R."/>
            <person name="Ohm R."/>
            <person name="Sun H."/>
            <person name="Tunlid A."/>
            <person name="Henrissat B."/>
            <person name="Grigoriev I.V."/>
            <person name="Hibbett D.S."/>
            <person name="Martin F."/>
        </authorList>
    </citation>
    <scope>NUCLEOTIDE SEQUENCE [LARGE SCALE GENOMIC DNA]</scope>
    <source>
        <strain evidence="3">Zn</strain>
    </source>
</reference>
<proteinExistence type="predicted"/>
<protein>
    <submittedName>
        <fullName evidence="2">Uncharacterized protein</fullName>
    </submittedName>
</protein>
<dbReference type="InParanoid" id="A0A0C3CXC3"/>
<name>A0A0C3CXC3_OIDMZ</name>
<keyword evidence="3" id="KW-1185">Reference proteome</keyword>
<dbReference type="AlphaFoldDB" id="A0A0C3CXC3"/>
<evidence type="ECO:0000313" key="3">
    <source>
        <dbReference type="Proteomes" id="UP000054321"/>
    </source>
</evidence>
<dbReference type="OrthoDB" id="10436498at2759"/>
<dbReference type="HOGENOM" id="CLU_1098785_0_0_1"/>
<evidence type="ECO:0000256" key="1">
    <source>
        <dbReference type="SAM" id="MobiDB-lite"/>
    </source>
</evidence>